<keyword evidence="4" id="KW-1185">Reference proteome</keyword>
<sequence>MMGIYCPSKLLSRFSTAIDGIIMLISGLGPALGLYILLLYEEDKYILLLSENLASHLTNLSVGAPAGTQLLGSPGELGRNNGPMLQDHK</sequence>
<keyword evidence="2" id="KW-0472">Membrane</keyword>
<keyword evidence="2" id="KW-1133">Transmembrane helix</keyword>
<keyword evidence="2" id="KW-0812">Transmembrane</keyword>
<organism evidence="3 4">
    <name type="scientific">Trifolium medium</name>
    <dbReference type="NCBI Taxonomy" id="97028"/>
    <lineage>
        <taxon>Eukaryota</taxon>
        <taxon>Viridiplantae</taxon>
        <taxon>Streptophyta</taxon>
        <taxon>Embryophyta</taxon>
        <taxon>Tracheophyta</taxon>
        <taxon>Spermatophyta</taxon>
        <taxon>Magnoliopsida</taxon>
        <taxon>eudicotyledons</taxon>
        <taxon>Gunneridae</taxon>
        <taxon>Pentapetalae</taxon>
        <taxon>rosids</taxon>
        <taxon>fabids</taxon>
        <taxon>Fabales</taxon>
        <taxon>Fabaceae</taxon>
        <taxon>Papilionoideae</taxon>
        <taxon>50 kb inversion clade</taxon>
        <taxon>NPAAA clade</taxon>
        <taxon>Hologalegina</taxon>
        <taxon>IRL clade</taxon>
        <taxon>Trifolieae</taxon>
        <taxon>Trifolium</taxon>
    </lineage>
</organism>
<evidence type="ECO:0000313" key="4">
    <source>
        <dbReference type="Proteomes" id="UP000265520"/>
    </source>
</evidence>
<proteinExistence type="predicted"/>
<feature type="non-terminal residue" evidence="3">
    <location>
        <position position="89"/>
    </location>
</feature>
<name>A0A392SMV6_9FABA</name>
<dbReference type="AlphaFoldDB" id="A0A392SMV6"/>
<evidence type="ECO:0000313" key="3">
    <source>
        <dbReference type="EMBL" id="MCI49514.1"/>
    </source>
</evidence>
<dbReference type="Proteomes" id="UP000265520">
    <property type="component" value="Unassembled WGS sequence"/>
</dbReference>
<protein>
    <submittedName>
        <fullName evidence="3">Uncharacterized protein</fullName>
    </submittedName>
</protein>
<dbReference type="EMBL" id="LXQA010402229">
    <property type="protein sequence ID" value="MCI49514.1"/>
    <property type="molecule type" value="Genomic_DNA"/>
</dbReference>
<feature type="transmembrane region" description="Helical" evidence="2">
    <location>
        <begin position="20"/>
        <end position="40"/>
    </location>
</feature>
<accession>A0A392SMV6</accession>
<reference evidence="3 4" key="1">
    <citation type="journal article" date="2018" name="Front. Plant Sci.">
        <title>Red Clover (Trifolium pratense) and Zigzag Clover (T. medium) - A Picture of Genomic Similarities and Differences.</title>
        <authorList>
            <person name="Dluhosova J."/>
            <person name="Istvanek J."/>
            <person name="Nedelnik J."/>
            <person name="Repkova J."/>
        </authorList>
    </citation>
    <scope>NUCLEOTIDE SEQUENCE [LARGE SCALE GENOMIC DNA]</scope>
    <source>
        <strain evidence="4">cv. 10/8</strain>
        <tissue evidence="3">Leaf</tissue>
    </source>
</reference>
<feature type="region of interest" description="Disordered" evidence="1">
    <location>
        <begin position="70"/>
        <end position="89"/>
    </location>
</feature>
<evidence type="ECO:0000256" key="2">
    <source>
        <dbReference type="SAM" id="Phobius"/>
    </source>
</evidence>
<evidence type="ECO:0000256" key="1">
    <source>
        <dbReference type="SAM" id="MobiDB-lite"/>
    </source>
</evidence>
<comment type="caution">
    <text evidence="3">The sequence shown here is derived from an EMBL/GenBank/DDBJ whole genome shotgun (WGS) entry which is preliminary data.</text>
</comment>